<organism evidence="12 13">
    <name type="scientific">Sungouiella intermedia</name>
    <dbReference type="NCBI Taxonomy" id="45354"/>
    <lineage>
        <taxon>Eukaryota</taxon>
        <taxon>Fungi</taxon>
        <taxon>Dikarya</taxon>
        <taxon>Ascomycota</taxon>
        <taxon>Saccharomycotina</taxon>
        <taxon>Pichiomycetes</taxon>
        <taxon>Metschnikowiaceae</taxon>
        <taxon>Sungouiella</taxon>
    </lineage>
</organism>
<evidence type="ECO:0000256" key="9">
    <source>
        <dbReference type="ARBA" id="ARBA00034881"/>
    </source>
</evidence>
<gene>
    <name evidence="12" type="ORF">SAMEA4029010_CIC11G00000000367</name>
</gene>
<dbReference type="Proteomes" id="UP000182334">
    <property type="component" value="Chromosome I"/>
</dbReference>
<dbReference type="STRING" id="45354.A0A1L0D7E1"/>
<evidence type="ECO:0000256" key="8">
    <source>
        <dbReference type="ARBA" id="ARBA00023128"/>
    </source>
</evidence>
<dbReference type="InterPro" id="IPR013123">
    <property type="entry name" value="SpoU_subst-bd"/>
</dbReference>
<feature type="compositionally biased region" description="Basic residues" evidence="10">
    <location>
        <begin position="72"/>
        <end position="83"/>
    </location>
</feature>
<dbReference type="InterPro" id="IPR029064">
    <property type="entry name" value="Ribosomal_eL30-like_sf"/>
</dbReference>
<evidence type="ECO:0000256" key="3">
    <source>
        <dbReference type="ARBA" id="ARBA00022552"/>
    </source>
</evidence>
<dbReference type="GO" id="GO:0005739">
    <property type="term" value="C:mitochondrion"/>
    <property type="evidence" value="ECO:0007669"/>
    <property type="project" value="UniProtKB-SubCell"/>
</dbReference>
<dbReference type="PANTHER" id="PTHR46103">
    <property type="entry name" value="RRNA METHYLTRANSFERASE 1, MITOCHONDRIAL"/>
    <property type="match status" value="1"/>
</dbReference>
<evidence type="ECO:0000313" key="13">
    <source>
        <dbReference type="Proteomes" id="UP000182334"/>
    </source>
</evidence>
<dbReference type="SMART" id="SM00967">
    <property type="entry name" value="SpoU_sub_bind"/>
    <property type="match status" value="1"/>
</dbReference>
<dbReference type="InterPro" id="IPR029028">
    <property type="entry name" value="Alpha/beta_knot_MTases"/>
</dbReference>
<dbReference type="InterPro" id="IPR047261">
    <property type="entry name" value="MRM1_MeTrfase_dom"/>
</dbReference>
<sequence>MLRSFHTTAANAAKTVKNVKPGSKYGKRFNVETKPGEKVWDKLNISKHEFFIRKYANITPEERKKLDDKVARQKRLREARKRHELGDDYDKPRNSPKMALNPLSEYLYGTHPVISALTASKRSAFNRLYIHNPKEHTAKILQLAKKYGVKVVEKDTKGEMNMLSSNGVHNGVVLETRPLQLPLVESLGEQFDKDTGEYTVTLVDERTNETYEETHTVTRTAGHNHGKYPFGIFLDGVTDPQNLGNIIRSAYYLGADFMVVPESDSARLGPVAAKAAAGALDVLPIYKLDGPMSLVDNVKKNGWNVVSTSSKLGEDDLNATKEKHREHLEQKYIDYADLPGLMSQAPMLMIFGSEGAGVRTNLKFKSDYLVGLNKGNADSEGLVDSLNVGTAAALLISKCFE</sequence>
<dbReference type="Gene3D" id="3.40.1280.10">
    <property type="match status" value="1"/>
</dbReference>
<feature type="domain" description="RNA 2-O ribose methyltransferase substrate binding" evidence="11">
    <location>
        <begin position="106"/>
        <end position="182"/>
    </location>
</feature>
<evidence type="ECO:0000313" key="12">
    <source>
        <dbReference type="EMBL" id="SGZ48026.1"/>
    </source>
</evidence>
<dbReference type="NCBIfam" id="TIGR00186">
    <property type="entry name" value="rRNA_methyl_3"/>
    <property type="match status" value="1"/>
</dbReference>
<keyword evidence="4" id="KW-0489">Methyltransferase</keyword>
<dbReference type="OrthoDB" id="270651at2759"/>
<evidence type="ECO:0000256" key="5">
    <source>
        <dbReference type="ARBA" id="ARBA00022679"/>
    </source>
</evidence>
<dbReference type="SUPFAM" id="SSF55315">
    <property type="entry name" value="L30e-like"/>
    <property type="match status" value="1"/>
</dbReference>
<dbReference type="GO" id="GO:0016435">
    <property type="term" value="F:rRNA (guanine) methyltransferase activity"/>
    <property type="evidence" value="ECO:0007669"/>
    <property type="project" value="TreeGrafter"/>
</dbReference>
<dbReference type="AlphaFoldDB" id="A0A1L0D7E1"/>
<dbReference type="InterPro" id="IPR001537">
    <property type="entry name" value="SpoU_MeTrfase"/>
</dbReference>
<evidence type="ECO:0000256" key="7">
    <source>
        <dbReference type="ARBA" id="ARBA00022946"/>
    </source>
</evidence>
<keyword evidence="13" id="KW-1185">Reference proteome</keyword>
<accession>A0A1L0D7E1</accession>
<dbReference type="GO" id="GO:0003723">
    <property type="term" value="F:RNA binding"/>
    <property type="evidence" value="ECO:0007669"/>
    <property type="project" value="InterPro"/>
</dbReference>
<dbReference type="PANTHER" id="PTHR46103:SF1">
    <property type="entry name" value="RRNA METHYLTRANSFERASE 1, MITOCHONDRIAL"/>
    <property type="match status" value="1"/>
</dbReference>
<dbReference type="InterPro" id="IPR004441">
    <property type="entry name" value="rRNA_MeTrfase_TrmH"/>
</dbReference>
<evidence type="ECO:0000259" key="11">
    <source>
        <dbReference type="SMART" id="SM00967"/>
    </source>
</evidence>
<comment type="subcellular location">
    <subcellularLocation>
        <location evidence="1">Mitochondrion</location>
    </subcellularLocation>
</comment>
<reference evidence="12 13" key="1">
    <citation type="submission" date="2016-10" db="EMBL/GenBank/DDBJ databases">
        <authorList>
            <person name="de Groot N.N."/>
        </authorList>
    </citation>
    <scope>NUCLEOTIDE SEQUENCE [LARGE SCALE GENOMIC DNA]</scope>
    <source>
        <strain evidence="12 13">CBS 141442</strain>
    </source>
</reference>
<keyword evidence="6" id="KW-0949">S-adenosyl-L-methionine</keyword>
<feature type="region of interest" description="Disordered" evidence="10">
    <location>
        <begin position="65"/>
        <end position="96"/>
    </location>
</feature>
<dbReference type="InterPro" id="IPR047182">
    <property type="entry name" value="MRM1"/>
</dbReference>
<feature type="compositionally biased region" description="Basic and acidic residues" evidence="10">
    <location>
        <begin position="84"/>
        <end position="93"/>
    </location>
</feature>
<dbReference type="SUPFAM" id="SSF75217">
    <property type="entry name" value="alpha/beta knot"/>
    <property type="match status" value="1"/>
</dbReference>
<evidence type="ECO:0000256" key="2">
    <source>
        <dbReference type="ARBA" id="ARBA00007228"/>
    </source>
</evidence>
<comment type="similarity">
    <text evidence="2">Belongs to the class IV-like SAM-binding methyltransferase superfamily. RNA methyltransferase TrmH family.</text>
</comment>
<evidence type="ECO:0000256" key="1">
    <source>
        <dbReference type="ARBA" id="ARBA00004173"/>
    </source>
</evidence>
<proteinExistence type="inferred from homology"/>
<protein>
    <recommendedName>
        <fullName evidence="9">rRNA methyltransferase 1, mitochondrial</fullName>
    </recommendedName>
</protein>
<dbReference type="EMBL" id="LT635756">
    <property type="protein sequence ID" value="SGZ48026.1"/>
    <property type="molecule type" value="Genomic_DNA"/>
</dbReference>
<dbReference type="InterPro" id="IPR029026">
    <property type="entry name" value="tRNA_m1G_MTases_N"/>
</dbReference>
<keyword evidence="3" id="KW-0698">rRNA processing</keyword>
<keyword evidence="8" id="KW-0496">Mitochondrion</keyword>
<dbReference type="CDD" id="cd18105">
    <property type="entry name" value="SpoU-like_MRM1"/>
    <property type="match status" value="1"/>
</dbReference>
<keyword evidence="7" id="KW-0809">Transit peptide</keyword>
<keyword evidence="5" id="KW-0808">Transferase</keyword>
<dbReference type="Pfam" id="PF08032">
    <property type="entry name" value="SpoU_sub_bind"/>
    <property type="match status" value="1"/>
</dbReference>
<evidence type="ECO:0000256" key="4">
    <source>
        <dbReference type="ARBA" id="ARBA00022603"/>
    </source>
</evidence>
<evidence type="ECO:0000256" key="6">
    <source>
        <dbReference type="ARBA" id="ARBA00022691"/>
    </source>
</evidence>
<dbReference type="Gene3D" id="3.30.1330.30">
    <property type="match status" value="1"/>
</dbReference>
<dbReference type="Pfam" id="PF00588">
    <property type="entry name" value="SpoU_methylase"/>
    <property type="match status" value="1"/>
</dbReference>
<name>A0A1L0D7E1_9ASCO</name>
<evidence type="ECO:0000256" key="10">
    <source>
        <dbReference type="SAM" id="MobiDB-lite"/>
    </source>
</evidence>